<reference evidence="2" key="1">
    <citation type="submission" date="2016-05" db="EMBL/GenBank/DDBJ databases">
        <title>Comparative genomics of biotechnologically important yeasts.</title>
        <authorList>
            <consortium name="DOE Joint Genome Institute"/>
            <person name="Riley R."/>
            <person name="Haridas S."/>
            <person name="Wolfe K.H."/>
            <person name="Lopes M.R."/>
            <person name="Hittinger C.T."/>
            <person name="Goker M."/>
            <person name="Salamov A."/>
            <person name="Wisecaver J."/>
            <person name="Long T.M."/>
            <person name="Aerts A.L."/>
            <person name="Barry K."/>
            <person name="Choi C."/>
            <person name="Clum A."/>
            <person name="Coughlan A.Y."/>
            <person name="Deshpande S."/>
            <person name="Douglass A.P."/>
            <person name="Hanson S.J."/>
            <person name="Klenk H.-P."/>
            <person name="Labutti K."/>
            <person name="Lapidus A."/>
            <person name="Lindquist E."/>
            <person name="Lipzen A."/>
            <person name="Meier-Kolthoff J.P."/>
            <person name="Ohm R.A."/>
            <person name="Otillar R.P."/>
            <person name="Pangilinan J."/>
            <person name="Peng Y."/>
            <person name="Rokas A."/>
            <person name="Rosa C.A."/>
            <person name="Scheuner C."/>
            <person name="Sibirny A.A."/>
            <person name="Slot J.C."/>
            <person name="Stielow J.B."/>
            <person name="Sun H."/>
            <person name="Kurtzman C.P."/>
            <person name="Blackwell M."/>
            <person name="Grigoriev I.V."/>
            <person name="Jeffries T.W."/>
        </authorList>
    </citation>
    <scope>NUCLEOTIDE SEQUENCE [LARGE SCALE GENOMIC DNA]</scope>
    <source>
        <strain evidence="2">NRRL Y-1933</strain>
    </source>
</reference>
<sequence>MTSSSHSDEDNRYPQRLAKCPSAIYSNIPFKAQDAFLLLINSTHAEHHNDGMGKEYYPEDAELLLAESLDKIWLCNLTKRFYEKISYLITTS</sequence>
<accession>A0A1E4RCT0</accession>
<dbReference type="AlphaFoldDB" id="A0A1E4RCT0"/>
<dbReference type="RefSeq" id="XP_020074100.1">
    <property type="nucleotide sequence ID" value="XM_020223130.1"/>
</dbReference>
<evidence type="ECO:0000313" key="2">
    <source>
        <dbReference type="Proteomes" id="UP000095085"/>
    </source>
</evidence>
<dbReference type="Proteomes" id="UP000095085">
    <property type="component" value="Unassembled WGS sequence"/>
</dbReference>
<proteinExistence type="predicted"/>
<gene>
    <name evidence="1" type="ORF">HYPBUDRAFT_229303</name>
</gene>
<dbReference type="GeneID" id="30997679"/>
<dbReference type="EMBL" id="KV454545">
    <property type="protein sequence ID" value="ODV65033.1"/>
    <property type="molecule type" value="Genomic_DNA"/>
</dbReference>
<keyword evidence="2" id="KW-1185">Reference proteome</keyword>
<name>A0A1E4RCT0_9ASCO</name>
<evidence type="ECO:0000313" key="1">
    <source>
        <dbReference type="EMBL" id="ODV65033.1"/>
    </source>
</evidence>
<protein>
    <submittedName>
        <fullName evidence="1">Uncharacterized protein</fullName>
    </submittedName>
</protein>
<organism evidence="1 2">
    <name type="scientific">Hyphopichia burtonii NRRL Y-1933</name>
    <dbReference type="NCBI Taxonomy" id="984485"/>
    <lineage>
        <taxon>Eukaryota</taxon>
        <taxon>Fungi</taxon>
        <taxon>Dikarya</taxon>
        <taxon>Ascomycota</taxon>
        <taxon>Saccharomycotina</taxon>
        <taxon>Pichiomycetes</taxon>
        <taxon>Debaryomycetaceae</taxon>
        <taxon>Hyphopichia</taxon>
    </lineage>
</organism>